<organism evidence="4 5">
    <name type="scientific">Stackebrandtia nassauensis (strain DSM 44728 / CIP 108903 / NRRL B-16338 / NBRC 102104 / LLR-40K-21)</name>
    <dbReference type="NCBI Taxonomy" id="446470"/>
    <lineage>
        <taxon>Bacteria</taxon>
        <taxon>Bacillati</taxon>
        <taxon>Actinomycetota</taxon>
        <taxon>Actinomycetes</taxon>
        <taxon>Glycomycetales</taxon>
        <taxon>Glycomycetaceae</taxon>
        <taxon>Stackebrandtia</taxon>
    </lineage>
</organism>
<dbReference type="STRING" id="446470.Snas_2300"/>
<evidence type="ECO:0000313" key="4">
    <source>
        <dbReference type="EMBL" id="ADD41989.1"/>
    </source>
</evidence>
<dbReference type="InterPro" id="IPR050557">
    <property type="entry name" value="RTX_toxin/Mannuronan_C5-epim"/>
</dbReference>
<dbReference type="PANTHER" id="PTHR38340">
    <property type="entry name" value="S-LAYER PROTEIN"/>
    <property type="match status" value="1"/>
</dbReference>
<dbReference type="HOGENOM" id="CLU_457723_0_0_11"/>
<dbReference type="Pfam" id="PF00353">
    <property type="entry name" value="HemolysinCabind"/>
    <property type="match status" value="4"/>
</dbReference>
<dbReference type="eggNOG" id="COG2931">
    <property type="taxonomic scope" value="Bacteria"/>
</dbReference>
<keyword evidence="2" id="KW-0964">Secreted</keyword>
<sequence>MAEPEINVDRRWWRLDADTSKITAASTGWKNLGTAVDKAGDDVFKKAKVVYDDGWEGKGRTAYEGHQQKISKALVDLKAKADAVDTALDNIANTITAKQGQLTTAEGAITGAVPCVVGDDKINFKPANPEQSKAVIEAVRAAKGIRADLDKQLGTEAGNLKTAASDFADVTIKWGSVAEGFKEPFDLPPESTRVPRTITLPDGRVIMNTGTGNDDVKVTTDDKGNVIVESNGTKHTYPPGTNITVRGGQGDDTIKVDAKGVQVTSLGGAGKDTIAAGNPLFPFGGEDGNNTIISGTGDDTVSTSGGDNRVSTGAGKDTVMTGDGNDNVSTYSGDDGVLDTGGKNDISTGEGDDGVSASGDNHVYSGDGSDKVNTGGGKDVIVSGDDDDRVQAGAGDDRVFSGEGRDYVDGQDGNDHLEAGTGGQRTDSQGNPYHEGDTIYGGDGDDTLAGGDANDYLDGGTGNDKVSGGGGNDVLSGGKGDDTLDAGEGKDVMYSGFGKDSVTGDAQDTAYVQDGEDKVDGVGTKHHVQPIDADQLVKDGVIEIEGSEEFKDRMLADLNTFGSSPTGKEMLNLYKDHMSDTFNGDSFKIKELQYDSGNPDRDEESDIENGYMRDTGDFSDDIEVEINPAFHIDELGDGLGGANQGDGPGGRPSVILYHEMAHGASSLEDVFDDDKVGGNGPDANITKAERLAAGLPTDGRAYDPNNPQANLGQKYEYTENGLRDEMGLPARETYSSDGR</sequence>
<dbReference type="RefSeq" id="WP_013017560.1">
    <property type="nucleotide sequence ID" value="NC_013947.1"/>
</dbReference>
<dbReference type="GO" id="GO:0005576">
    <property type="term" value="C:extracellular region"/>
    <property type="evidence" value="ECO:0007669"/>
    <property type="project" value="UniProtKB-SubCell"/>
</dbReference>
<evidence type="ECO:0000256" key="3">
    <source>
        <dbReference type="SAM" id="MobiDB-lite"/>
    </source>
</evidence>
<feature type="compositionally biased region" description="Basic and acidic residues" evidence="3">
    <location>
        <begin position="395"/>
        <end position="418"/>
    </location>
</feature>
<reference evidence="4 5" key="1">
    <citation type="journal article" date="2009" name="Stand. Genomic Sci.">
        <title>Complete genome sequence of Stackebrandtia nassauensis type strain (LLR-40K-21).</title>
        <authorList>
            <person name="Munk C."/>
            <person name="Lapidus A."/>
            <person name="Copeland A."/>
            <person name="Jando M."/>
            <person name="Mayilraj S."/>
            <person name="Glavina Del Rio T."/>
            <person name="Nolan M."/>
            <person name="Chen F."/>
            <person name="Lucas S."/>
            <person name="Tice H."/>
            <person name="Cheng J.F."/>
            <person name="Han C."/>
            <person name="Detter J.C."/>
            <person name="Bruce D."/>
            <person name="Goodwin L."/>
            <person name="Chain P."/>
            <person name="Pitluck S."/>
            <person name="Goker M."/>
            <person name="Ovchinikova G."/>
            <person name="Pati A."/>
            <person name="Ivanova N."/>
            <person name="Mavromatis K."/>
            <person name="Chen A."/>
            <person name="Palaniappan K."/>
            <person name="Land M."/>
            <person name="Hauser L."/>
            <person name="Chang Y.J."/>
            <person name="Jeffries C.D."/>
            <person name="Bristow J."/>
            <person name="Eisen J.A."/>
            <person name="Markowitz V."/>
            <person name="Hugenholtz P."/>
            <person name="Kyrpides N.C."/>
            <person name="Klenk H.P."/>
        </authorList>
    </citation>
    <scope>NUCLEOTIDE SEQUENCE [LARGE SCALE GENOMIC DNA]</scope>
    <source>
        <strain evidence="5">DSM 44728 / CIP 108903 / NRRL B-16338 / NBRC 102104 / LLR-40K-21</strain>
    </source>
</reference>
<evidence type="ECO:0000256" key="1">
    <source>
        <dbReference type="ARBA" id="ARBA00004613"/>
    </source>
</evidence>
<proteinExistence type="predicted"/>
<dbReference type="SUPFAM" id="SSF51120">
    <property type="entry name" value="beta-Roll"/>
    <property type="match status" value="3"/>
</dbReference>
<dbReference type="EMBL" id="CP001778">
    <property type="protein sequence ID" value="ADD41989.1"/>
    <property type="molecule type" value="Genomic_DNA"/>
</dbReference>
<dbReference type="Gene3D" id="2.150.10.10">
    <property type="entry name" value="Serralysin-like metalloprotease, C-terminal"/>
    <property type="match status" value="3"/>
</dbReference>
<feature type="compositionally biased region" description="Gly residues" evidence="3">
    <location>
        <begin position="459"/>
        <end position="472"/>
    </location>
</feature>
<dbReference type="Pfam" id="PF14891">
    <property type="entry name" value="Peptidase_M91"/>
    <property type="match status" value="1"/>
</dbReference>
<dbReference type="OrthoDB" id="4227606at2"/>
<dbReference type="PANTHER" id="PTHR38340:SF1">
    <property type="entry name" value="S-LAYER PROTEIN"/>
    <property type="match status" value="1"/>
</dbReference>
<accession>D3Q3E8</accession>
<dbReference type="PRINTS" id="PR00313">
    <property type="entry name" value="CABNDNGRPT"/>
</dbReference>
<dbReference type="KEGG" id="sna:Snas_2300"/>
<dbReference type="GO" id="GO:0005509">
    <property type="term" value="F:calcium ion binding"/>
    <property type="evidence" value="ECO:0007669"/>
    <property type="project" value="InterPro"/>
</dbReference>
<dbReference type="PROSITE" id="PS00330">
    <property type="entry name" value="HEMOLYSIN_CALCIUM"/>
    <property type="match status" value="1"/>
</dbReference>
<feature type="region of interest" description="Disordered" evidence="3">
    <location>
        <begin position="594"/>
        <end position="614"/>
    </location>
</feature>
<dbReference type="AlphaFoldDB" id="D3Q3E8"/>
<gene>
    <name evidence="4" type="ordered locus">Snas_2300</name>
</gene>
<dbReference type="InterPro" id="IPR018511">
    <property type="entry name" value="Hemolysin-typ_Ca-bd_CS"/>
</dbReference>
<name>D3Q3E8_STANL</name>
<evidence type="ECO:0000256" key="2">
    <source>
        <dbReference type="ARBA" id="ARBA00022525"/>
    </source>
</evidence>
<feature type="compositionally biased region" description="Low complexity" evidence="3">
    <location>
        <begin position="294"/>
        <end position="307"/>
    </location>
</feature>
<dbReference type="InterPro" id="IPR001343">
    <property type="entry name" value="Hemolysn_Ca-bd"/>
</dbReference>
<evidence type="ECO:0008006" key="6">
    <source>
        <dbReference type="Google" id="ProtNLM"/>
    </source>
</evidence>
<feature type="region of interest" description="Disordered" evidence="3">
    <location>
        <begin position="294"/>
        <end position="487"/>
    </location>
</feature>
<protein>
    <recommendedName>
        <fullName evidence="6">Hemolysin-type calcium-binding region</fullName>
    </recommendedName>
</protein>
<dbReference type="InterPro" id="IPR028208">
    <property type="entry name" value="Effector_pro_NleD-like"/>
</dbReference>
<keyword evidence="5" id="KW-1185">Reference proteome</keyword>
<comment type="subcellular location">
    <subcellularLocation>
        <location evidence="1">Secreted</location>
    </subcellularLocation>
</comment>
<dbReference type="Proteomes" id="UP000000844">
    <property type="component" value="Chromosome"/>
</dbReference>
<dbReference type="InterPro" id="IPR011049">
    <property type="entry name" value="Serralysin-like_metalloprot_C"/>
</dbReference>
<feature type="region of interest" description="Disordered" evidence="3">
    <location>
        <begin position="719"/>
        <end position="739"/>
    </location>
</feature>
<evidence type="ECO:0000313" key="5">
    <source>
        <dbReference type="Proteomes" id="UP000000844"/>
    </source>
</evidence>